<dbReference type="Gene3D" id="3.30.590.10">
    <property type="entry name" value="Glutamine synthetase/guanido kinase, catalytic domain"/>
    <property type="match status" value="1"/>
</dbReference>
<dbReference type="InterPro" id="IPR040577">
    <property type="entry name" value="Gln-synt_C"/>
</dbReference>
<evidence type="ECO:0000313" key="6">
    <source>
        <dbReference type="EMBL" id="MCG4609956.1"/>
    </source>
</evidence>
<comment type="similarity">
    <text evidence="1 2">Belongs to the glutamine synthetase family.</text>
</comment>
<dbReference type="PROSITE" id="PS00181">
    <property type="entry name" value="GLNA_ATP"/>
    <property type="match status" value="1"/>
</dbReference>
<dbReference type="InterPro" id="IPR027303">
    <property type="entry name" value="Gln_synth_gly_rich_site"/>
</dbReference>
<dbReference type="InterPro" id="IPR022147">
    <property type="entry name" value="GSIII_N"/>
</dbReference>
<dbReference type="Pfam" id="PF12437">
    <property type="entry name" value="GSIII_N"/>
    <property type="match status" value="1"/>
</dbReference>
<proteinExistence type="inferred from homology"/>
<dbReference type="InterPro" id="IPR008147">
    <property type="entry name" value="Gln_synt_N"/>
</dbReference>
<feature type="domain" description="GS catalytic" evidence="5">
    <location>
        <begin position="156"/>
        <end position="585"/>
    </location>
</feature>
<dbReference type="SUPFAM" id="SSF55931">
    <property type="entry name" value="Glutamine synthetase/guanido kinase"/>
    <property type="match status" value="1"/>
</dbReference>
<dbReference type="PROSITE" id="PS51986">
    <property type="entry name" value="GS_BETA_GRASP"/>
    <property type="match status" value="1"/>
</dbReference>
<dbReference type="Gene3D" id="1.20.120.1560">
    <property type="match status" value="1"/>
</dbReference>
<keyword evidence="7" id="KW-1185">Reference proteome</keyword>
<evidence type="ECO:0000256" key="3">
    <source>
        <dbReference type="SAM" id="Coils"/>
    </source>
</evidence>
<dbReference type="Pfam" id="PF18318">
    <property type="entry name" value="Gln-synt_C-ter"/>
    <property type="match status" value="1"/>
</dbReference>
<dbReference type="InterPro" id="IPR008146">
    <property type="entry name" value="Gln_synth_cat_dom"/>
</dbReference>
<dbReference type="InterPro" id="IPR014746">
    <property type="entry name" value="Gln_synth/guanido_kin_cat_dom"/>
</dbReference>
<evidence type="ECO:0000313" key="7">
    <source>
        <dbReference type="Proteomes" id="UP001298681"/>
    </source>
</evidence>
<reference evidence="6 7" key="1">
    <citation type="submission" date="2022-01" db="EMBL/GenBank/DDBJ databases">
        <title>Collection of gut derived symbiotic bacterial strains cultured from healthy donors.</title>
        <authorList>
            <person name="Lin H."/>
            <person name="Kohout C."/>
            <person name="Waligurski E."/>
            <person name="Pamer E.G."/>
        </authorList>
    </citation>
    <scope>NUCLEOTIDE SEQUENCE [LARGE SCALE GENOMIC DNA]</scope>
    <source>
        <strain evidence="6 7">DFI.7.58</strain>
    </source>
</reference>
<name>A0ABS9MGM8_9FIRM</name>
<evidence type="ECO:0000256" key="1">
    <source>
        <dbReference type="PROSITE-ProRule" id="PRU01330"/>
    </source>
</evidence>
<feature type="domain" description="GS beta-grasp" evidence="4">
    <location>
        <begin position="62"/>
        <end position="151"/>
    </location>
</feature>
<dbReference type="PROSITE" id="PS51987">
    <property type="entry name" value="GS_CATALYTIC"/>
    <property type="match status" value="1"/>
</dbReference>
<accession>A0ABS9MGM8</accession>
<dbReference type="EMBL" id="JAKNHQ010000003">
    <property type="protein sequence ID" value="MCG4609956.1"/>
    <property type="molecule type" value="Genomic_DNA"/>
</dbReference>
<dbReference type="SMART" id="SM01230">
    <property type="entry name" value="Gln-synt_C"/>
    <property type="match status" value="1"/>
</dbReference>
<dbReference type="Proteomes" id="UP001298681">
    <property type="component" value="Unassembled WGS sequence"/>
</dbReference>
<protein>
    <submittedName>
        <fullName evidence="6">Glutamine synthetase III</fullName>
    </submittedName>
</protein>
<dbReference type="Pfam" id="PF00120">
    <property type="entry name" value="Gln-synt_C"/>
    <property type="match status" value="1"/>
</dbReference>
<dbReference type="PANTHER" id="PTHR42974">
    <property type="entry name" value="GLUTAMINE SYNTHETASE"/>
    <property type="match status" value="1"/>
</dbReference>
<keyword evidence="3" id="KW-0175">Coiled coil</keyword>
<feature type="coiled-coil region" evidence="3">
    <location>
        <begin position="619"/>
        <end position="646"/>
    </location>
</feature>
<dbReference type="InterPro" id="IPR052725">
    <property type="entry name" value="GS_Type-3"/>
</dbReference>
<organism evidence="6 7">
    <name type="scientific">Anaeromassilibacillus senegalensis</name>
    <dbReference type="NCBI Taxonomy" id="1673717"/>
    <lineage>
        <taxon>Bacteria</taxon>
        <taxon>Bacillati</taxon>
        <taxon>Bacillota</taxon>
        <taxon>Clostridia</taxon>
        <taxon>Eubacteriales</taxon>
        <taxon>Acutalibacteraceae</taxon>
        <taxon>Anaeromassilibacillus</taxon>
    </lineage>
</organism>
<evidence type="ECO:0000259" key="5">
    <source>
        <dbReference type="PROSITE" id="PS51987"/>
    </source>
</evidence>
<gene>
    <name evidence="6" type="ORF">L0P57_03255</name>
</gene>
<evidence type="ECO:0000259" key="4">
    <source>
        <dbReference type="PROSITE" id="PS51986"/>
    </source>
</evidence>
<dbReference type="PANTHER" id="PTHR42974:SF1">
    <property type="entry name" value="TYPE-3 GLUTAMINE SYNTHETASE"/>
    <property type="match status" value="1"/>
</dbReference>
<dbReference type="RefSeq" id="WP_237966508.1">
    <property type="nucleotide sequence ID" value="NZ_JAKNHQ010000003.1"/>
</dbReference>
<comment type="caution">
    <text evidence="6">The sequence shown here is derived from an EMBL/GenBank/DDBJ whole genome shotgun (WGS) entry which is preliminary data.</text>
</comment>
<sequence length="696" mass="78348">MRKIPEIFGSMVFNESVMKERLPKDTYKALKRTREQGEPLDPQVANIVANAMKEWAVEKGVTHFTHWFQPMTGITAEKHDSFIYPVENGKVIMEFSGKELIKGEPDASSFPSGGLRATFEARGYTAWDPTSDAFIKDGTLCIPTAFCSYGGEALDKKTPLLRSMDALNKQVMRILHLFGTPANRVNTTVGPEQEYFLIDEAMYKKRKDLVYTGRTLFGAKPPKGQELEDHYFGVIKPRVSAYMKDLDEELWKLGILAKTKHNEAAPAQHELAPIFTTGNVATDGNQLTMEIMKKVASKHGLYCLLHEKPFAGVNGSGKHNNWSICTDTGINLLEPGESPEENAQFLLFLTAILEAVDKHQDLLRLSVASAGNDHRLGSSEAPPAIISVFLGDELTGILESIENKSEYDQKDAAEMNIGVDVLPKFPKDATDRNRTSPFAFTGNKFEFRMLGSTVSIACPNMILNTIVADTLCRYADRLEKAEDFNKELNHIIRHSYRDHKRIVFNGNNYAPEWVEEAKRRGLLNLESAADALPYYKRPENIELFEKYGVLSGTEIVSRCEIQLENYCKQIHIEALTMVDMIKKDILPAACAYMKDISKEAINKKQLCADISCELEETLLKKLSQLTADLYKEMEALEAAVAGAEDMQDVEQCAKYYRNPVLMQMEKTRAIADEIECNVGEKYWPYPTYGDLLFSVR</sequence>
<evidence type="ECO:0000256" key="2">
    <source>
        <dbReference type="RuleBase" id="RU000384"/>
    </source>
</evidence>